<feature type="region of interest" description="Disordered" evidence="1">
    <location>
        <begin position="54"/>
        <end position="150"/>
    </location>
</feature>
<dbReference type="RefSeq" id="WP_350271519.1">
    <property type="nucleotide sequence ID" value="NZ_CP158281.1"/>
</dbReference>
<reference evidence="2" key="1">
    <citation type="submission" date="2024-06" db="EMBL/GenBank/DDBJ databases">
        <title>Brevibacterium koreense sp. nov., isolated from jogae-jeotgal, a Korean fermented seafood.</title>
        <authorList>
            <person name="Whon T.W."/>
            <person name="Nam S."/>
            <person name="Kim Y."/>
        </authorList>
    </citation>
    <scope>NUCLEOTIDE SEQUENCE</scope>
    <source>
        <strain evidence="2">CBA3109</strain>
    </source>
</reference>
<dbReference type="EMBL" id="CP158281">
    <property type="protein sequence ID" value="XBV88273.1"/>
    <property type="molecule type" value="Genomic_DNA"/>
</dbReference>
<evidence type="ECO:0000256" key="1">
    <source>
        <dbReference type="SAM" id="MobiDB-lite"/>
    </source>
</evidence>
<proteinExistence type="predicted"/>
<organism evidence="2">
    <name type="scientific">Brevibacterium koreense</name>
    <dbReference type="NCBI Taxonomy" id="3140787"/>
    <lineage>
        <taxon>Bacteria</taxon>
        <taxon>Bacillati</taxon>
        <taxon>Actinomycetota</taxon>
        <taxon>Actinomycetes</taxon>
        <taxon>Micrococcales</taxon>
        <taxon>Brevibacteriaceae</taxon>
        <taxon>Brevibacterium</taxon>
    </lineage>
</organism>
<dbReference type="KEGG" id="bkr:AAFP32_11985"/>
<gene>
    <name evidence="2" type="ORF">AAFP32_11985</name>
</gene>
<evidence type="ECO:0008006" key="3">
    <source>
        <dbReference type="Google" id="ProtNLM"/>
    </source>
</evidence>
<sequence length="150" mass="15955">MADALEVSPTDLYSMVGRELSPWSPPSGTEKLNTRQRQALNELILAFTEYPVEKAGDGDAEATPNKRAGVSPATGEDDGLGAFGGRARGDLDHEDLNDGNGDNVYSLVPPPPASDTAAYRAPNRGKKQKDKQDDDAEGSQDPDDGSHDED</sequence>
<dbReference type="AlphaFoldDB" id="A0AAU7UIS2"/>
<evidence type="ECO:0000313" key="2">
    <source>
        <dbReference type="EMBL" id="XBV88273.1"/>
    </source>
</evidence>
<protein>
    <recommendedName>
        <fullName evidence="3">DUF3263 domain-containing protein</fullName>
    </recommendedName>
</protein>
<feature type="compositionally biased region" description="Acidic residues" evidence="1">
    <location>
        <begin position="133"/>
        <end position="150"/>
    </location>
</feature>
<name>A0AAU7UIS2_9MICO</name>
<feature type="compositionally biased region" description="Basic and acidic residues" evidence="1">
    <location>
        <begin position="87"/>
        <end position="96"/>
    </location>
</feature>
<accession>A0AAU7UIS2</accession>
<feature type="region of interest" description="Disordered" evidence="1">
    <location>
        <begin position="1"/>
        <end position="33"/>
    </location>
</feature>